<organism evidence="2 3">
    <name type="scientific">Microlunatus endophyticus</name>
    <dbReference type="NCBI Taxonomy" id="1716077"/>
    <lineage>
        <taxon>Bacteria</taxon>
        <taxon>Bacillati</taxon>
        <taxon>Actinomycetota</taxon>
        <taxon>Actinomycetes</taxon>
        <taxon>Propionibacteriales</taxon>
        <taxon>Propionibacteriaceae</taxon>
        <taxon>Microlunatus</taxon>
    </lineage>
</organism>
<dbReference type="Proteomes" id="UP000613840">
    <property type="component" value="Unassembled WGS sequence"/>
</dbReference>
<dbReference type="EMBL" id="BMMZ01000001">
    <property type="protein sequence ID" value="GGL46682.1"/>
    <property type="molecule type" value="Genomic_DNA"/>
</dbReference>
<reference evidence="2" key="2">
    <citation type="submission" date="2020-09" db="EMBL/GenBank/DDBJ databases">
        <authorList>
            <person name="Sun Q."/>
            <person name="Zhou Y."/>
        </authorList>
    </citation>
    <scope>NUCLEOTIDE SEQUENCE</scope>
    <source>
        <strain evidence="2">CGMCC 4.7306</strain>
    </source>
</reference>
<feature type="compositionally biased region" description="Low complexity" evidence="1">
    <location>
        <begin position="35"/>
        <end position="58"/>
    </location>
</feature>
<keyword evidence="3" id="KW-1185">Reference proteome</keyword>
<reference evidence="2" key="1">
    <citation type="journal article" date="2014" name="Int. J. Syst. Evol. Microbiol.">
        <title>Complete genome sequence of Corynebacterium casei LMG S-19264T (=DSM 44701T), isolated from a smear-ripened cheese.</title>
        <authorList>
            <consortium name="US DOE Joint Genome Institute (JGI-PGF)"/>
            <person name="Walter F."/>
            <person name="Albersmeier A."/>
            <person name="Kalinowski J."/>
            <person name="Ruckert C."/>
        </authorList>
    </citation>
    <scope>NUCLEOTIDE SEQUENCE</scope>
    <source>
        <strain evidence="2">CGMCC 4.7306</strain>
    </source>
</reference>
<evidence type="ECO:0000256" key="1">
    <source>
        <dbReference type="SAM" id="MobiDB-lite"/>
    </source>
</evidence>
<name>A0A917RZM3_9ACTN</name>
<gene>
    <name evidence="2" type="ORF">GCM10011575_00650</name>
</gene>
<feature type="compositionally biased region" description="Low complexity" evidence="1">
    <location>
        <begin position="77"/>
        <end position="106"/>
    </location>
</feature>
<protein>
    <recommendedName>
        <fullName evidence="4">Adhesin domain-containing protein</fullName>
    </recommendedName>
</protein>
<dbReference type="AlphaFoldDB" id="A0A917RZM3"/>
<feature type="region of interest" description="Disordered" evidence="1">
    <location>
        <begin position="30"/>
        <end position="131"/>
    </location>
</feature>
<evidence type="ECO:0000313" key="3">
    <source>
        <dbReference type="Proteomes" id="UP000613840"/>
    </source>
</evidence>
<evidence type="ECO:0000313" key="2">
    <source>
        <dbReference type="EMBL" id="GGL46682.1"/>
    </source>
</evidence>
<evidence type="ECO:0008006" key="4">
    <source>
        <dbReference type="Google" id="ProtNLM"/>
    </source>
</evidence>
<sequence>MTSSQDMTAILEDLAAGRIDAAEAARRIDALSTSEPAEPVTEAPTETVDADAWAATTDRPQTPGATRESFRTEPAESASAASGPTSGSSPSGSSSSGSSPSGSPSAGAGGPRGWLGRSRVPATGNGTNGVEKLSVRAVGRRVRIVGEPSVATVSADGPHVLRRNGSVLEVSSDGEFGASIDGFQLLRATRSLDDFRSLGLGKELLLKVNPALLVDVEVTAGSLNTEGVPRLGSVRVTAGGARLLDVSEIADALIQAGQATVKAAIISGRSRIRVESGSLSLQLADSSNVTVSTDSQLGKVSWGGAHAGFTGDEVVMGNGSARLEVEVVMGHASVKAGTVPAASGTAASGAA</sequence>
<dbReference type="RefSeq" id="WP_188893854.1">
    <property type="nucleotide sequence ID" value="NZ_BMMZ01000001.1"/>
</dbReference>
<proteinExistence type="predicted"/>
<comment type="caution">
    <text evidence="2">The sequence shown here is derived from an EMBL/GenBank/DDBJ whole genome shotgun (WGS) entry which is preliminary data.</text>
</comment>
<accession>A0A917RZM3</accession>